<feature type="compositionally biased region" description="Basic and acidic residues" evidence="1">
    <location>
        <begin position="1"/>
        <end position="13"/>
    </location>
</feature>
<dbReference type="Gene3D" id="3.10.350.10">
    <property type="entry name" value="LysM domain"/>
    <property type="match status" value="1"/>
</dbReference>
<evidence type="ECO:0000313" key="5">
    <source>
        <dbReference type="Proteomes" id="UP000481030"/>
    </source>
</evidence>
<feature type="compositionally biased region" description="Basic and acidic residues" evidence="1">
    <location>
        <begin position="154"/>
        <end position="169"/>
    </location>
</feature>
<evidence type="ECO:0000256" key="1">
    <source>
        <dbReference type="SAM" id="MobiDB-lite"/>
    </source>
</evidence>
<feature type="region of interest" description="Disordered" evidence="1">
    <location>
        <begin position="1"/>
        <end position="46"/>
    </location>
</feature>
<sequence length="227" mass="26154">MNKEGPYRDQAERLRKKVDRNRDPAEENTTEKESLPPRSRLHRQKTKKNKWKVKYPVIRLLALLFILLPVTIFSAYNYLQKLGTESSEKASSQNGFETIGFEEKKEEKGTIIKEKETVTEKEKQAKNEKQIENDVKEDEQTRIPVPKSPEVNNPEDKGSATTKNEEQQEKNNQSTNNSEVINHTVQPGENMFRIGLKYSIGTDNIMKANNLKTTDIQVGQVLKIPKK</sequence>
<feature type="transmembrane region" description="Helical" evidence="2">
    <location>
        <begin position="57"/>
        <end position="79"/>
    </location>
</feature>
<dbReference type="InterPro" id="IPR036779">
    <property type="entry name" value="LysM_dom_sf"/>
</dbReference>
<dbReference type="Pfam" id="PF01476">
    <property type="entry name" value="LysM"/>
    <property type="match status" value="1"/>
</dbReference>
<dbReference type="SUPFAM" id="SSF54106">
    <property type="entry name" value="LysM domain"/>
    <property type="match status" value="1"/>
</dbReference>
<dbReference type="Proteomes" id="UP000481030">
    <property type="component" value="Unassembled WGS sequence"/>
</dbReference>
<gene>
    <name evidence="4" type="ORF">F7731_01970</name>
</gene>
<comment type="caution">
    <text evidence="4">The sequence shown here is derived from an EMBL/GenBank/DDBJ whole genome shotgun (WGS) entry which is preliminary data.</text>
</comment>
<keyword evidence="5" id="KW-1185">Reference proteome</keyword>
<feature type="domain" description="LysM" evidence="3">
    <location>
        <begin position="181"/>
        <end position="224"/>
    </location>
</feature>
<organism evidence="4 5">
    <name type="scientific">Cytobacillus depressus</name>
    <dbReference type="NCBI Taxonomy" id="1602942"/>
    <lineage>
        <taxon>Bacteria</taxon>
        <taxon>Bacillati</taxon>
        <taxon>Bacillota</taxon>
        <taxon>Bacilli</taxon>
        <taxon>Bacillales</taxon>
        <taxon>Bacillaceae</taxon>
        <taxon>Cytobacillus</taxon>
    </lineage>
</organism>
<feature type="compositionally biased region" description="Polar residues" evidence="1">
    <location>
        <begin position="170"/>
        <end position="184"/>
    </location>
</feature>
<feature type="compositionally biased region" description="Basic and acidic residues" evidence="1">
    <location>
        <begin position="20"/>
        <end position="35"/>
    </location>
</feature>
<feature type="compositionally biased region" description="Basic and acidic residues" evidence="1">
    <location>
        <begin position="112"/>
        <end position="141"/>
    </location>
</feature>
<dbReference type="OrthoDB" id="2583609at2"/>
<evidence type="ECO:0000256" key="2">
    <source>
        <dbReference type="SAM" id="Phobius"/>
    </source>
</evidence>
<keyword evidence="2" id="KW-1133">Transmembrane helix</keyword>
<dbReference type="InterPro" id="IPR018392">
    <property type="entry name" value="LysM"/>
</dbReference>
<dbReference type="PANTHER" id="PTHR33734">
    <property type="entry name" value="LYSM DOMAIN-CONTAINING GPI-ANCHORED PROTEIN 2"/>
    <property type="match status" value="1"/>
</dbReference>
<dbReference type="PANTHER" id="PTHR33734:SF22">
    <property type="entry name" value="MEMBRANE-BOUND LYTIC MUREIN TRANSGLYCOSYLASE D"/>
    <property type="match status" value="1"/>
</dbReference>
<feature type="region of interest" description="Disordered" evidence="1">
    <location>
        <begin position="112"/>
        <end position="184"/>
    </location>
</feature>
<evidence type="ECO:0000313" key="4">
    <source>
        <dbReference type="EMBL" id="KAB2338355.1"/>
    </source>
</evidence>
<dbReference type="RefSeq" id="WP_151533093.1">
    <property type="nucleotide sequence ID" value="NZ_WBOS01000001.1"/>
</dbReference>
<name>A0A6L3VGI3_9BACI</name>
<dbReference type="SMART" id="SM00257">
    <property type="entry name" value="LysM"/>
    <property type="match status" value="1"/>
</dbReference>
<protein>
    <submittedName>
        <fullName evidence="4">LysM peptidoglycan-binding domain-containing protein</fullName>
    </submittedName>
</protein>
<keyword evidence="2" id="KW-0472">Membrane</keyword>
<evidence type="ECO:0000259" key="3">
    <source>
        <dbReference type="PROSITE" id="PS51782"/>
    </source>
</evidence>
<dbReference type="PROSITE" id="PS51782">
    <property type="entry name" value="LYSM"/>
    <property type="match status" value="1"/>
</dbReference>
<keyword evidence="2" id="KW-0812">Transmembrane</keyword>
<proteinExistence type="predicted"/>
<dbReference type="AlphaFoldDB" id="A0A6L3VGI3"/>
<reference evidence="4 5" key="1">
    <citation type="journal article" date="2016" name="Antonie Van Leeuwenhoek">
        <title>Bacillus depressus sp. nov., isolated from soil of a sunflower field.</title>
        <authorList>
            <person name="Wei X."/>
            <person name="Xin D."/>
            <person name="Xin Y."/>
            <person name="Zhang H."/>
            <person name="Wang T."/>
            <person name="Zhang J."/>
        </authorList>
    </citation>
    <scope>NUCLEOTIDE SEQUENCE [LARGE SCALE GENOMIC DNA]</scope>
    <source>
        <strain evidence="4 5">BZ1</strain>
    </source>
</reference>
<dbReference type="CDD" id="cd00118">
    <property type="entry name" value="LysM"/>
    <property type="match status" value="1"/>
</dbReference>
<accession>A0A6L3VGI3</accession>
<dbReference type="EMBL" id="WBOS01000001">
    <property type="protein sequence ID" value="KAB2338355.1"/>
    <property type="molecule type" value="Genomic_DNA"/>
</dbReference>